<keyword evidence="3" id="KW-1185">Reference proteome</keyword>
<evidence type="ECO:0000256" key="1">
    <source>
        <dbReference type="SAM" id="Phobius"/>
    </source>
</evidence>
<accession>A0ABY1KGN7</accession>
<dbReference type="Pfam" id="PF14208">
    <property type="entry name" value="DUF4320"/>
    <property type="match status" value="1"/>
</dbReference>
<keyword evidence="1" id="KW-0472">Membrane</keyword>
<dbReference type="EMBL" id="FTNK01000040">
    <property type="protein sequence ID" value="SIR71179.1"/>
    <property type="molecule type" value="Genomic_DNA"/>
</dbReference>
<evidence type="ECO:0000313" key="2">
    <source>
        <dbReference type="EMBL" id="SIR71179.1"/>
    </source>
</evidence>
<keyword evidence="1" id="KW-0812">Transmembrane</keyword>
<organism evidence="2 3">
    <name type="scientific">Paenibacillus macquariensis</name>
    <dbReference type="NCBI Taxonomy" id="948756"/>
    <lineage>
        <taxon>Bacteria</taxon>
        <taxon>Bacillati</taxon>
        <taxon>Bacillota</taxon>
        <taxon>Bacilli</taxon>
        <taxon>Bacillales</taxon>
        <taxon>Paenibacillaceae</taxon>
        <taxon>Paenibacillus</taxon>
    </lineage>
</organism>
<name>A0ABY1KGN7_9BACL</name>
<protein>
    <recommendedName>
        <fullName evidence="4">Flp pilus-assembly TadG-like N-terminal domain-containing protein</fullName>
    </recommendedName>
</protein>
<proteinExistence type="predicted"/>
<evidence type="ECO:0000313" key="3">
    <source>
        <dbReference type="Proteomes" id="UP000186666"/>
    </source>
</evidence>
<sequence>MIQRIKRILNQRGDMNAIGTLFIILIIVIFIFVGIDVYGFMSTKNKLTQAAQETLEIMKSDGGFDYDTREFFMDYARKRGLDLSTITVDGTPKLVQRGNSIELKTSTVYVLKALKPLGLGELKWDVNVSVDGLARTYFREG</sequence>
<gene>
    <name evidence="2" type="ORF">SAMN05421578_1408</name>
</gene>
<dbReference type="InterPro" id="IPR025469">
    <property type="entry name" value="DUF4320"/>
</dbReference>
<comment type="caution">
    <text evidence="2">The sequence shown here is derived from an EMBL/GenBank/DDBJ whole genome shotgun (WGS) entry which is preliminary data.</text>
</comment>
<feature type="transmembrane region" description="Helical" evidence="1">
    <location>
        <begin position="21"/>
        <end position="41"/>
    </location>
</feature>
<dbReference type="Proteomes" id="UP000186666">
    <property type="component" value="Unassembled WGS sequence"/>
</dbReference>
<evidence type="ECO:0008006" key="4">
    <source>
        <dbReference type="Google" id="ProtNLM"/>
    </source>
</evidence>
<reference evidence="2 3" key="1">
    <citation type="submission" date="2017-01" db="EMBL/GenBank/DDBJ databases">
        <authorList>
            <person name="Varghese N."/>
            <person name="Submissions S."/>
        </authorList>
    </citation>
    <scope>NUCLEOTIDE SEQUENCE [LARGE SCALE GENOMIC DNA]</scope>
    <source>
        <strain evidence="2 3">ATCC 23464</strain>
    </source>
</reference>
<keyword evidence="1" id="KW-1133">Transmembrane helix</keyword>